<protein>
    <recommendedName>
        <fullName evidence="5">Dynactin subunit 5</fullName>
    </recommendedName>
</protein>
<dbReference type="OrthoDB" id="417208at2759"/>
<dbReference type="Proteomes" id="UP000570595">
    <property type="component" value="Unassembled WGS sequence"/>
</dbReference>
<feature type="compositionally biased region" description="Polar residues" evidence="6">
    <location>
        <begin position="280"/>
        <end position="309"/>
    </location>
</feature>
<dbReference type="EMBL" id="JABAHT010000503">
    <property type="protein sequence ID" value="KAF4654881.1"/>
    <property type="molecule type" value="Genomic_DNA"/>
</dbReference>
<name>A0A7J6L6T2_PEROL</name>
<sequence>MSGSTCSAAAESVSLLLPAPVWYEKGTYLESSTSGNKICRHFEALCPQNIRIGGRSIVHKGCVLHGDLGRIECRKWVVLGDDVVLMPCSPANRLDSGASRQQQHYDRADLFLGEYVHVGPRTVVKAASIGNYVRIEEDCCLGEGCVVKGHSVILAGTKVPPRSTVPPFHIVGPAAAAAEGREGSKGGGRRSWARPAYFVSVVRMMAPREEGGFVLLAELPPAWERAIADQITDMLPSVQRSGSSRMRHYSNYSNGRGSEDVDSLTYSQDGSSVRIRRDGTGTSSMRSGTAGNLPLTPSDSPLLNSSPTQGAGPGRAVSTASAGAGVGINGEPLTVGSTNEGEEVAAAVAVGRSGGLGKKAKREISDGDDGFDDDDWDDEVLYYGKNDKVRDDKDDGTAKSACCGCTIM</sequence>
<evidence type="ECO:0000256" key="5">
    <source>
        <dbReference type="ARBA" id="ARBA00034865"/>
    </source>
</evidence>
<proteinExistence type="inferred from homology"/>
<feature type="compositionally biased region" description="Polar residues" evidence="6">
    <location>
        <begin position="238"/>
        <end position="256"/>
    </location>
</feature>
<evidence type="ECO:0000313" key="8">
    <source>
        <dbReference type="Proteomes" id="UP000570595"/>
    </source>
</evidence>
<dbReference type="Gene3D" id="2.160.10.10">
    <property type="entry name" value="Hexapeptide repeat proteins"/>
    <property type="match status" value="1"/>
</dbReference>
<dbReference type="Pfam" id="PF21711">
    <property type="entry name" value="DCTN5"/>
    <property type="match status" value="1"/>
</dbReference>
<accession>A0A7J6L6T2</accession>
<dbReference type="PANTHER" id="PTHR46126:SF1">
    <property type="entry name" value="DYNACTIN SUBUNIT 5"/>
    <property type="match status" value="1"/>
</dbReference>
<evidence type="ECO:0000256" key="6">
    <source>
        <dbReference type="SAM" id="MobiDB-lite"/>
    </source>
</evidence>
<evidence type="ECO:0000256" key="4">
    <source>
        <dbReference type="ARBA" id="ARBA00034706"/>
    </source>
</evidence>
<dbReference type="PANTHER" id="PTHR46126">
    <property type="entry name" value="DYNACTIN SUBUNIT 5"/>
    <property type="match status" value="1"/>
</dbReference>
<keyword evidence="3" id="KW-0206">Cytoskeleton</keyword>
<dbReference type="InterPro" id="IPR047125">
    <property type="entry name" value="DCTN5"/>
</dbReference>
<evidence type="ECO:0000256" key="2">
    <source>
        <dbReference type="ARBA" id="ARBA00022490"/>
    </source>
</evidence>
<reference evidence="7 8" key="1">
    <citation type="submission" date="2020-04" db="EMBL/GenBank/DDBJ databases">
        <title>Perkinsus olseni comparative genomics.</title>
        <authorList>
            <person name="Bogema D.R."/>
        </authorList>
    </citation>
    <scope>NUCLEOTIDE SEQUENCE [LARGE SCALE GENOMIC DNA]</scope>
    <source>
        <strain evidence="7">ATCC PRA-179</strain>
    </source>
</reference>
<comment type="similarity">
    <text evidence="4">Belongs to the dynactin subunits 5/6 family. Dynactin subunit 5 subfamily.</text>
</comment>
<dbReference type="GO" id="GO:0005869">
    <property type="term" value="C:dynactin complex"/>
    <property type="evidence" value="ECO:0007669"/>
    <property type="project" value="TreeGrafter"/>
</dbReference>
<dbReference type="AlphaFoldDB" id="A0A7J6L6T2"/>
<comment type="caution">
    <text evidence="7">The sequence shown here is derived from an EMBL/GenBank/DDBJ whole genome shotgun (WGS) entry which is preliminary data.</text>
</comment>
<organism evidence="7 8">
    <name type="scientific">Perkinsus olseni</name>
    <name type="common">Perkinsus atlanticus</name>
    <dbReference type="NCBI Taxonomy" id="32597"/>
    <lineage>
        <taxon>Eukaryota</taxon>
        <taxon>Sar</taxon>
        <taxon>Alveolata</taxon>
        <taxon>Perkinsozoa</taxon>
        <taxon>Perkinsea</taxon>
        <taxon>Perkinsida</taxon>
        <taxon>Perkinsidae</taxon>
        <taxon>Perkinsus</taxon>
    </lineage>
</organism>
<evidence type="ECO:0000256" key="3">
    <source>
        <dbReference type="ARBA" id="ARBA00023212"/>
    </source>
</evidence>
<evidence type="ECO:0000313" key="7">
    <source>
        <dbReference type="EMBL" id="KAF4654881.1"/>
    </source>
</evidence>
<comment type="subcellular location">
    <subcellularLocation>
        <location evidence="1">Cytoplasm</location>
        <location evidence="1">Cytoskeleton</location>
    </subcellularLocation>
</comment>
<gene>
    <name evidence="7" type="ORF">FOZ61_007979</name>
</gene>
<feature type="region of interest" description="Disordered" evidence="6">
    <location>
        <begin position="238"/>
        <end position="322"/>
    </location>
</feature>
<dbReference type="InterPro" id="IPR011004">
    <property type="entry name" value="Trimer_LpxA-like_sf"/>
</dbReference>
<evidence type="ECO:0000256" key="1">
    <source>
        <dbReference type="ARBA" id="ARBA00004245"/>
    </source>
</evidence>
<dbReference type="SUPFAM" id="SSF51161">
    <property type="entry name" value="Trimeric LpxA-like enzymes"/>
    <property type="match status" value="1"/>
</dbReference>
<keyword evidence="2" id="KW-0963">Cytoplasm</keyword>